<gene>
    <name evidence="1" type="ORF">GCM10009810_31170</name>
</gene>
<sequence length="161" mass="17308">MAQTLSAQRGVDPSSISWRPSLSLAAPGLDDCSWPGLEWRPASERAVAALLTRNQLRAESHVRDIAVAFLASLWSADMPLPNRLLPQAFQLPGGGMQLEWHAGSDHVEVSIEASGVVGLYIDSTSGSFDLEVVPNGSPIPRVLFETIQRITTAARDAHAAR</sequence>
<protein>
    <submittedName>
        <fullName evidence="1">Uncharacterized protein</fullName>
    </submittedName>
</protein>
<dbReference type="EMBL" id="BAAAPN010000080">
    <property type="protein sequence ID" value="GAA1771012.1"/>
    <property type="molecule type" value="Genomic_DNA"/>
</dbReference>
<keyword evidence="2" id="KW-1185">Reference proteome</keyword>
<proteinExistence type="predicted"/>
<organism evidence="1 2">
    <name type="scientific">Nostocoides vanveenii</name>
    <dbReference type="NCBI Taxonomy" id="330835"/>
    <lineage>
        <taxon>Bacteria</taxon>
        <taxon>Bacillati</taxon>
        <taxon>Actinomycetota</taxon>
        <taxon>Actinomycetes</taxon>
        <taxon>Micrococcales</taxon>
        <taxon>Intrasporangiaceae</taxon>
        <taxon>Nostocoides</taxon>
    </lineage>
</organism>
<evidence type="ECO:0000313" key="1">
    <source>
        <dbReference type="EMBL" id="GAA1771012.1"/>
    </source>
</evidence>
<accession>A0ABP4X5U9</accession>
<evidence type="ECO:0000313" key="2">
    <source>
        <dbReference type="Proteomes" id="UP001501475"/>
    </source>
</evidence>
<comment type="caution">
    <text evidence="1">The sequence shown here is derived from an EMBL/GenBank/DDBJ whole genome shotgun (WGS) entry which is preliminary data.</text>
</comment>
<dbReference type="Proteomes" id="UP001501475">
    <property type="component" value="Unassembled WGS sequence"/>
</dbReference>
<name>A0ABP4X5U9_9MICO</name>
<reference evidence="2" key="1">
    <citation type="journal article" date="2019" name="Int. J. Syst. Evol. Microbiol.">
        <title>The Global Catalogue of Microorganisms (GCM) 10K type strain sequencing project: providing services to taxonomists for standard genome sequencing and annotation.</title>
        <authorList>
            <consortium name="The Broad Institute Genomics Platform"/>
            <consortium name="The Broad Institute Genome Sequencing Center for Infectious Disease"/>
            <person name="Wu L."/>
            <person name="Ma J."/>
        </authorList>
    </citation>
    <scope>NUCLEOTIDE SEQUENCE [LARGE SCALE GENOMIC DNA]</scope>
    <source>
        <strain evidence="2">JCM 15591</strain>
    </source>
</reference>